<gene>
    <name evidence="1" type="ORF">FDA94_25810</name>
</gene>
<organism evidence="1 2">
    <name type="scientific">Herbidospora galbida</name>
    <dbReference type="NCBI Taxonomy" id="2575442"/>
    <lineage>
        <taxon>Bacteria</taxon>
        <taxon>Bacillati</taxon>
        <taxon>Actinomycetota</taxon>
        <taxon>Actinomycetes</taxon>
        <taxon>Streptosporangiales</taxon>
        <taxon>Streptosporangiaceae</taxon>
        <taxon>Herbidospora</taxon>
    </lineage>
</organism>
<keyword evidence="2" id="KW-1185">Reference proteome</keyword>
<proteinExistence type="predicted"/>
<comment type="caution">
    <text evidence="1">The sequence shown here is derived from an EMBL/GenBank/DDBJ whole genome shotgun (WGS) entry which is preliminary data.</text>
</comment>
<dbReference type="OrthoDB" id="4230394at2"/>
<dbReference type="AlphaFoldDB" id="A0A4U3MAG1"/>
<evidence type="ECO:0000313" key="1">
    <source>
        <dbReference type="EMBL" id="TKK85332.1"/>
    </source>
</evidence>
<dbReference type="Proteomes" id="UP000308705">
    <property type="component" value="Unassembled WGS sequence"/>
</dbReference>
<name>A0A4U3MAG1_9ACTN</name>
<evidence type="ECO:0000313" key="2">
    <source>
        <dbReference type="Proteomes" id="UP000308705"/>
    </source>
</evidence>
<dbReference type="RefSeq" id="WP_137249667.1">
    <property type="nucleotide sequence ID" value="NZ_SZQA01000028.1"/>
</dbReference>
<dbReference type="EMBL" id="SZQA01000028">
    <property type="protein sequence ID" value="TKK85332.1"/>
    <property type="molecule type" value="Genomic_DNA"/>
</dbReference>
<reference evidence="1 2" key="1">
    <citation type="submission" date="2019-04" db="EMBL/GenBank/DDBJ databases">
        <title>Herbidospora sp. NEAU-GS14.nov., a novel actinomycete isolated from soil.</title>
        <authorList>
            <person name="Han L."/>
        </authorList>
    </citation>
    <scope>NUCLEOTIDE SEQUENCE [LARGE SCALE GENOMIC DNA]</scope>
    <source>
        <strain evidence="1 2">NEAU-GS14</strain>
    </source>
</reference>
<protein>
    <submittedName>
        <fullName evidence="1">Uncharacterized protein</fullName>
    </submittedName>
</protein>
<accession>A0A4U3MAG1</accession>
<sequence>MIAFLAGASLAAPDDPLKGFQEWVSEKTLQKNSPIQWAYIIAESRMPGLVEQKVGINQIPPEIQELLVEDTVELVREFLTLKENKKE</sequence>